<protein>
    <submittedName>
        <fullName evidence="1">Uncharacterized protein</fullName>
    </submittedName>
</protein>
<gene>
    <name evidence="1" type="ORF">A2871_02410</name>
</gene>
<name>A0A1F5IR26_9BACT</name>
<sequence length="82" mass="9280">MLIIKLRVKEAIHLPPWSDILVLTAQARLIVVRTVYTSGNFERKPSLLGGFLVQNLGIEICDCVVRRTRLSDPEQSEWASFA</sequence>
<dbReference type="Proteomes" id="UP000176336">
    <property type="component" value="Unassembled WGS sequence"/>
</dbReference>
<comment type="caution">
    <text evidence="1">The sequence shown here is derived from an EMBL/GenBank/DDBJ whole genome shotgun (WGS) entry which is preliminary data.</text>
</comment>
<proteinExistence type="predicted"/>
<organism evidence="1 2">
    <name type="scientific">Candidatus Daviesbacteria bacterium RIFCSPHIGHO2_01_FULL_41_23</name>
    <dbReference type="NCBI Taxonomy" id="1797764"/>
    <lineage>
        <taxon>Bacteria</taxon>
        <taxon>Candidatus Daviesiibacteriota</taxon>
    </lineage>
</organism>
<dbReference type="EMBL" id="MFCR01000008">
    <property type="protein sequence ID" value="OGE18824.1"/>
    <property type="molecule type" value="Genomic_DNA"/>
</dbReference>
<dbReference type="AlphaFoldDB" id="A0A1F5IR26"/>
<evidence type="ECO:0000313" key="1">
    <source>
        <dbReference type="EMBL" id="OGE18824.1"/>
    </source>
</evidence>
<accession>A0A1F5IR26</accession>
<reference evidence="1 2" key="1">
    <citation type="journal article" date="2016" name="Nat. Commun.">
        <title>Thousands of microbial genomes shed light on interconnected biogeochemical processes in an aquifer system.</title>
        <authorList>
            <person name="Anantharaman K."/>
            <person name="Brown C.T."/>
            <person name="Hug L.A."/>
            <person name="Sharon I."/>
            <person name="Castelle C.J."/>
            <person name="Probst A.J."/>
            <person name="Thomas B.C."/>
            <person name="Singh A."/>
            <person name="Wilkins M.J."/>
            <person name="Karaoz U."/>
            <person name="Brodie E.L."/>
            <person name="Williams K.H."/>
            <person name="Hubbard S.S."/>
            <person name="Banfield J.F."/>
        </authorList>
    </citation>
    <scope>NUCLEOTIDE SEQUENCE [LARGE SCALE GENOMIC DNA]</scope>
</reference>
<evidence type="ECO:0000313" key="2">
    <source>
        <dbReference type="Proteomes" id="UP000176336"/>
    </source>
</evidence>